<dbReference type="EMBL" id="JAAGWQ010000118">
    <property type="protein sequence ID" value="KAF5665744.1"/>
    <property type="molecule type" value="Genomic_DNA"/>
</dbReference>
<feature type="compositionally biased region" description="Basic and acidic residues" evidence="3">
    <location>
        <begin position="502"/>
        <end position="529"/>
    </location>
</feature>
<evidence type="ECO:0000256" key="3">
    <source>
        <dbReference type="SAM" id="MobiDB-lite"/>
    </source>
</evidence>
<feature type="compositionally biased region" description="Basic and acidic residues" evidence="3">
    <location>
        <begin position="659"/>
        <end position="682"/>
    </location>
</feature>
<dbReference type="Proteomes" id="UP000567885">
    <property type="component" value="Unassembled WGS sequence"/>
</dbReference>
<evidence type="ECO:0000256" key="1">
    <source>
        <dbReference type="ARBA" id="ARBA00022737"/>
    </source>
</evidence>
<dbReference type="SUPFAM" id="SSF47874">
    <property type="entry name" value="Annexin"/>
    <property type="match status" value="1"/>
</dbReference>
<feature type="compositionally biased region" description="Basic and acidic residues" evidence="3">
    <location>
        <begin position="714"/>
        <end position="724"/>
    </location>
</feature>
<gene>
    <name evidence="4" type="ORF">FHETE_6537</name>
</gene>
<dbReference type="InterPro" id="IPR037104">
    <property type="entry name" value="Annexin_sf"/>
</dbReference>
<feature type="compositionally biased region" description="Basic residues" evidence="3">
    <location>
        <begin position="391"/>
        <end position="401"/>
    </location>
</feature>
<dbReference type="Gene3D" id="1.10.220.10">
    <property type="entry name" value="Annexin"/>
    <property type="match status" value="3"/>
</dbReference>
<dbReference type="InterPro" id="IPR018502">
    <property type="entry name" value="Annexin_repeat"/>
</dbReference>
<feature type="compositionally biased region" description="Basic residues" evidence="3">
    <location>
        <begin position="725"/>
        <end position="740"/>
    </location>
</feature>
<feature type="compositionally biased region" description="Low complexity" evidence="3">
    <location>
        <begin position="685"/>
        <end position="695"/>
    </location>
</feature>
<dbReference type="SUPFAM" id="SSF53335">
    <property type="entry name" value="S-adenosyl-L-methionine-dependent methyltransferases"/>
    <property type="match status" value="1"/>
</dbReference>
<feature type="compositionally biased region" description="Basic and acidic residues" evidence="3">
    <location>
        <begin position="696"/>
        <end position="706"/>
    </location>
</feature>
<dbReference type="AlphaFoldDB" id="A0A8H5TAX4"/>
<evidence type="ECO:0000313" key="4">
    <source>
        <dbReference type="EMBL" id="KAF5665744.1"/>
    </source>
</evidence>
<feature type="region of interest" description="Disordered" evidence="3">
    <location>
        <begin position="382"/>
        <end position="756"/>
    </location>
</feature>
<organism evidence="4 5">
    <name type="scientific">Fusarium heterosporum</name>
    <dbReference type="NCBI Taxonomy" id="42747"/>
    <lineage>
        <taxon>Eukaryota</taxon>
        <taxon>Fungi</taxon>
        <taxon>Dikarya</taxon>
        <taxon>Ascomycota</taxon>
        <taxon>Pezizomycotina</taxon>
        <taxon>Sordariomycetes</taxon>
        <taxon>Hypocreomycetidae</taxon>
        <taxon>Hypocreales</taxon>
        <taxon>Nectriaceae</taxon>
        <taxon>Fusarium</taxon>
        <taxon>Fusarium heterosporum species complex</taxon>
    </lineage>
</organism>
<dbReference type="Pfam" id="PF00191">
    <property type="entry name" value="Annexin"/>
    <property type="match status" value="1"/>
</dbReference>
<dbReference type="InterPro" id="IPR029063">
    <property type="entry name" value="SAM-dependent_MTases_sf"/>
</dbReference>
<feature type="region of interest" description="Disordered" evidence="3">
    <location>
        <begin position="813"/>
        <end position="841"/>
    </location>
</feature>
<feature type="compositionally biased region" description="Polar residues" evidence="3">
    <location>
        <begin position="462"/>
        <end position="485"/>
    </location>
</feature>
<dbReference type="PANTHER" id="PTHR39290">
    <property type="entry name" value="C3H1-TYPE DOMAIN-CONTAINING PROTEIN-RELATED"/>
    <property type="match status" value="1"/>
</dbReference>
<keyword evidence="2" id="KW-0041">Annexin</keyword>
<evidence type="ECO:0000313" key="5">
    <source>
        <dbReference type="Proteomes" id="UP000567885"/>
    </source>
</evidence>
<feature type="compositionally biased region" description="Polar residues" evidence="3">
    <location>
        <begin position="591"/>
        <end position="601"/>
    </location>
</feature>
<dbReference type="OrthoDB" id="2134400at2759"/>
<dbReference type="GO" id="GO:0005509">
    <property type="term" value="F:calcium ion binding"/>
    <property type="evidence" value="ECO:0007669"/>
    <property type="project" value="InterPro"/>
</dbReference>
<evidence type="ECO:0000256" key="2">
    <source>
        <dbReference type="ARBA" id="ARBA00023216"/>
    </source>
</evidence>
<keyword evidence="5" id="KW-1185">Reference proteome</keyword>
<feature type="compositionally biased region" description="Basic and acidic residues" evidence="3">
    <location>
        <begin position="545"/>
        <end position="561"/>
    </location>
</feature>
<keyword evidence="1" id="KW-0677">Repeat</keyword>
<comment type="caution">
    <text evidence="4">The sequence shown here is derived from an EMBL/GenBank/DDBJ whole genome shotgun (WGS) entry which is preliminary data.</text>
</comment>
<dbReference type="GO" id="GO:0005544">
    <property type="term" value="F:calcium-dependent phospholipid binding"/>
    <property type="evidence" value="ECO:0007669"/>
    <property type="project" value="InterPro"/>
</dbReference>
<accession>A0A8H5TAX4</accession>
<proteinExistence type="predicted"/>
<name>A0A8H5TAX4_FUSHE</name>
<reference evidence="4 5" key="1">
    <citation type="submission" date="2020-05" db="EMBL/GenBank/DDBJ databases">
        <title>Identification and distribution of gene clusters putatively required for synthesis of sphingolipid metabolism inhibitors in phylogenetically diverse species of the filamentous fungus Fusarium.</title>
        <authorList>
            <person name="Kim H.-S."/>
            <person name="Busman M."/>
            <person name="Brown D.W."/>
            <person name="Divon H."/>
            <person name="Uhlig S."/>
            <person name="Proctor R.H."/>
        </authorList>
    </citation>
    <scope>NUCLEOTIDE SEQUENCE [LARGE SCALE GENOMIC DNA]</scope>
    <source>
        <strain evidence="4 5">NRRL 20693</strain>
    </source>
</reference>
<dbReference type="PANTHER" id="PTHR39290:SF6">
    <property type="entry name" value="S-ADENOSYL-L-METHIONINE-DEPENDENT METHYLTRANSFERASES SUPERFAMILY PROTEIN"/>
    <property type="match status" value="1"/>
</dbReference>
<sequence length="1181" mass="133379">MPQFIHCVGSPAFKPDELIEDIDRQKEALDYLLKNDLYNASRVLLKLPDPDTYTYHAITSVKLAQVQHVVSLGGVNGLHAWYRNEDGSPRDSPTQADIEAYVSIFRPSTATTAFLKNLGTNAKKGSIRREVAANLESKRYLHPGLATTLTIPKSKKPPSTNPYLDFWMWACHSLEWCGPCPASERIVSHHVLPIFMHHFGCATPSHESLSMLKILADGRAIADIGSGNGYWAFMLRRYGLTVHAVDNMQSEWRVNWVNDTVISDGVKWLHKNGSGKDMVLLLVYPVVGGGVGGGTEGGFTRNLVAAFEGDTIAVVGTQNRNGYTGFKGVTMDEFMEREHRDWTMVAKIGLPSFPGKDEAFLKVHSLKRITFRASYVPKLTMSLRPDDRPRKDRSRSRSRARSKSDVAPERPSYSDTREPSYIYPEDDLSDRYASRPGAPQASGALPYPEEAGIYPAFPGNQAHYSYDSQPPTYRTASPPSDSPYRSSHDRFDSNLPGAFPNDNRREKDRDPYIHNADPRAKEEQEKDRFSFLPQKYMRKLTGSPSDDKEKDSRSRKDRQDDDLAYGKPPVPLRPKGPADDLAYGKAAGVPSTASQVMTTYNPAPAADDQYYSQQAPAYGYSHRDPASPSVDQYGSYKTKEDSRYADTYGSGANVLNVEPKSREERRSRDDDKHRDRRRDKSSGPRSSSDLLAVDSSSRRREKSRERSRSRRRDKSPSRDSLGVEKHRRRSRSRDGHRSRKDKSPQPPTERMSGLSINTGLTVGGLAAGGLAGASLANAPASPMLESYYGTYQDMSPMPSPLLLASKYPGDDSRAMEALSPLGSDNEGDNKRRSRRARFHDSDDITTQLAQALKGSHRPDTEPLIEILPSLTHDQVMKLRADYKALVKTGSERKGVNIAKHIRARLKDEDPLLMKACYSVALGMWESEAYWANFWYQGDKTRRELLIESLMGRTNSEIRYIKDSFTDKKYDNSLIKCMKEELKEDKFKKAVLLVLEERRMEEYDHYGRLLPIDYALVDQDAAELRRSVRSEKGGETAMINIIVQRSDSHLRAILQEYERQYRANFARDALKKSGNLVGELLAHILNGVINRPVRDALLIHHATSASRKDGLRRELLISRLVRYHWDPHHMRAVKQAYRERYGRGMRDAVRDATSGEWGQFCGELCIARMPDDVRKFDKMDNM</sequence>
<protein>
    <submittedName>
        <fullName evidence="4">Annexin XIV</fullName>
    </submittedName>
</protein>